<reference evidence="9" key="1">
    <citation type="submission" date="2016-10" db="EMBL/GenBank/DDBJ databases">
        <authorList>
            <person name="Varghese N."/>
            <person name="Submissions S."/>
        </authorList>
    </citation>
    <scope>NUCLEOTIDE SEQUENCE [LARGE SCALE GENOMIC DNA]</scope>
    <source>
        <strain evidence="9">Z-7934</strain>
    </source>
</reference>
<dbReference type="EMBL" id="FOQA01000003">
    <property type="protein sequence ID" value="SFH80669.1"/>
    <property type="molecule type" value="Genomic_DNA"/>
</dbReference>
<dbReference type="STRING" id="69895.SAMN05192551_103114"/>
<comment type="subcellular location">
    <subcellularLocation>
        <location evidence="1">Membrane</location>
        <topology evidence="1">Multi-pass membrane protein</topology>
    </subcellularLocation>
</comment>
<feature type="transmembrane region" description="Helical" evidence="6">
    <location>
        <begin position="71"/>
        <end position="93"/>
    </location>
</feature>
<organism evidence="8 9">
    <name type="scientific">Tindallia magadiensis</name>
    <dbReference type="NCBI Taxonomy" id="69895"/>
    <lineage>
        <taxon>Bacteria</taxon>
        <taxon>Bacillati</taxon>
        <taxon>Bacillota</taxon>
        <taxon>Clostridia</taxon>
        <taxon>Peptostreptococcales</taxon>
        <taxon>Tindalliaceae</taxon>
        <taxon>Tindallia</taxon>
    </lineage>
</organism>
<evidence type="ECO:0000256" key="6">
    <source>
        <dbReference type="SAM" id="Phobius"/>
    </source>
</evidence>
<evidence type="ECO:0000256" key="4">
    <source>
        <dbReference type="ARBA" id="ARBA00023136"/>
    </source>
</evidence>
<dbReference type="InterPro" id="IPR051533">
    <property type="entry name" value="WaaL-like"/>
</dbReference>
<gene>
    <name evidence="8" type="ORF">SAMN05192551_103114</name>
</gene>
<feature type="transmembrane region" description="Helical" evidence="6">
    <location>
        <begin position="395"/>
        <end position="416"/>
    </location>
</feature>
<feature type="transmembrane region" description="Helical" evidence="6">
    <location>
        <begin position="240"/>
        <end position="261"/>
    </location>
</feature>
<keyword evidence="9" id="KW-1185">Reference proteome</keyword>
<feature type="transmembrane region" description="Helical" evidence="6">
    <location>
        <begin position="164"/>
        <end position="183"/>
    </location>
</feature>
<dbReference type="GO" id="GO:0016874">
    <property type="term" value="F:ligase activity"/>
    <property type="evidence" value="ECO:0007669"/>
    <property type="project" value="UniProtKB-KW"/>
</dbReference>
<dbReference type="Gene3D" id="1.25.40.10">
    <property type="entry name" value="Tetratricopeptide repeat domain"/>
    <property type="match status" value="1"/>
</dbReference>
<proteinExistence type="predicted"/>
<accession>A0A1I3D2B6</accession>
<dbReference type="RefSeq" id="WP_177208821.1">
    <property type="nucleotide sequence ID" value="NZ_FOQA01000003.1"/>
</dbReference>
<protein>
    <submittedName>
        <fullName evidence="8">O-antigen ligase</fullName>
    </submittedName>
</protein>
<dbReference type="PANTHER" id="PTHR37422">
    <property type="entry name" value="TEICHURONIC ACID BIOSYNTHESIS PROTEIN TUAE"/>
    <property type="match status" value="1"/>
</dbReference>
<dbReference type="Proteomes" id="UP000199287">
    <property type="component" value="Unassembled WGS sequence"/>
</dbReference>
<dbReference type="AlphaFoldDB" id="A0A1I3D2B6"/>
<dbReference type="InterPro" id="IPR007016">
    <property type="entry name" value="O-antigen_ligase-rel_domated"/>
</dbReference>
<evidence type="ECO:0000313" key="9">
    <source>
        <dbReference type="Proteomes" id="UP000199287"/>
    </source>
</evidence>
<feature type="transmembrane region" description="Helical" evidence="6">
    <location>
        <begin position="305"/>
        <end position="322"/>
    </location>
</feature>
<feature type="transmembrane region" description="Helical" evidence="6">
    <location>
        <begin position="423"/>
        <end position="441"/>
    </location>
</feature>
<keyword evidence="5" id="KW-0175">Coiled coil</keyword>
<feature type="transmembrane region" description="Helical" evidence="6">
    <location>
        <begin position="99"/>
        <end position="117"/>
    </location>
</feature>
<feature type="transmembrane region" description="Helical" evidence="6">
    <location>
        <begin position="129"/>
        <end position="152"/>
    </location>
</feature>
<dbReference type="SUPFAM" id="SSF48452">
    <property type="entry name" value="TPR-like"/>
    <property type="match status" value="1"/>
</dbReference>
<evidence type="ECO:0000256" key="3">
    <source>
        <dbReference type="ARBA" id="ARBA00022989"/>
    </source>
</evidence>
<evidence type="ECO:0000256" key="1">
    <source>
        <dbReference type="ARBA" id="ARBA00004141"/>
    </source>
</evidence>
<dbReference type="Pfam" id="PF04932">
    <property type="entry name" value="Wzy_C"/>
    <property type="match status" value="1"/>
</dbReference>
<evidence type="ECO:0000313" key="8">
    <source>
        <dbReference type="EMBL" id="SFH80669.1"/>
    </source>
</evidence>
<feature type="transmembrane region" description="Helical" evidence="6">
    <location>
        <begin position="267"/>
        <end position="285"/>
    </location>
</feature>
<feature type="transmembrane region" description="Helical" evidence="6">
    <location>
        <begin position="477"/>
        <end position="495"/>
    </location>
</feature>
<sequence>MKKQKSKRKPSSTPWLRRSLCLIMILAPLFRGAFFADTILLLQVSIFLIMLCWVIVKVVKKETLEVREPFHWVLLLIILAYLIPVITGKWFYLEESIGMILWYLSLAGIFLMTHEVAETAPNREKMTRCIIGLALLLSVIAWFSLAGFFYYTDAVLAGRLASTFQYPNTLAALTISAYFLSLGEYQKTENPKEKKIFIAIAWTFFITLILTYSRIGWLLFPLLACIYWCMIPREKKPSLAGVYLIHFCVTLIFLSFHYQALPDQGKSSLALLVGLLLGMGVNSGLQYLMDKGKISKVLHHPKRKVIGIACIAFIGVATYFLLPETITERISHINLDQRSAYERFEFSRNAFTIFLDQPLTGSGGGGWEARYEAFQTQPYTSRTTHSFLFQTMVEAGVLGTVALFILGITLLFRLLVAFRDKEGTTLSLVMAILSLLIYSILDFHLNFFSVAMILWIMIALIPWRPEHKMPAFFTRSSRAAMLLLILIPAFLLSGVRLHAYRHHQRGIEALNHHQNIEKAQHHLQKSVTYNPFHPMYRSHRAAVAPSEESIVMIEKGLIYAPNHERLSQQAINHYLATGNKEKLEKHVDQYINHRPIKPQAYTYVANALNNLAMIEKQAGNVKEAKELYQKTIKLMDRFNEKTVSLTFTIEPAEEFTRSIQQAQKEKEALKRLP</sequence>
<name>A0A1I3D2B6_9FIRM</name>
<feature type="transmembrane region" description="Helical" evidence="6">
    <location>
        <begin position="42"/>
        <end position="59"/>
    </location>
</feature>
<evidence type="ECO:0000256" key="5">
    <source>
        <dbReference type="SAM" id="Coils"/>
    </source>
</evidence>
<keyword evidence="8" id="KW-0436">Ligase</keyword>
<dbReference type="InterPro" id="IPR011990">
    <property type="entry name" value="TPR-like_helical_dom_sf"/>
</dbReference>
<dbReference type="GO" id="GO:0016020">
    <property type="term" value="C:membrane"/>
    <property type="evidence" value="ECO:0007669"/>
    <property type="project" value="UniProtKB-SubCell"/>
</dbReference>
<keyword evidence="4 6" id="KW-0472">Membrane</keyword>
<keyword evidence="2 6" id="KW-0812">Transmembrane</keyword>
<evidence type="ECO:0000259" key="7">
    <source>
        <dbReference type="Pfam" id="PF04932"/>
    </source>
</evidence>
<keyword evidence="3 6" id="KW-1133">Transmembrane helix</keyword>
<feature type="coiled-coil region" evidence="5">
    <location>
        <begin position="621"/>
        <end position="672"/>
    </location>
</feature>
<dbReference type="PANTHER" id="PTHR37422:SF13">
    <property type="entry name" value="LIPOPOLYSACCHARIDE BIOSYNTHESIS PROTEIN PA4999-RELATED"/>
    <property type="match status" value="1"/>
</dbReference>
<feature type="domain" description="O-antigen ligase-related" evidence="7">
    <location>
        <begin position="200"/>
        <end position="404"/>
    </location>
</feature>
<feature type="transmembrane region" description="Helical" evidence="6">
    <location>
        <begin position="447"/>
        <end position="465"/>
    </location>
</feature>
<evidence type="ECO:0000256" key="2">
    <source>
        <dbReference type="ARBA" id="ARBA00022692"/>
    </source>
</evidence>
<feature type="transmembrane region" description="Helical" evidence="6">
    <location>
        <begin position="195"/>
        <end position="211"/>
    </location>
</feature>